<feature type="binding site" evidence="10">
    <location>
        <position position="347"/>
    </location>
    <ligand>
        <name>ATP</name>
        <dbReference type="ChEBI" id="CHEBI:30616"/>
    </ligand>
</feature>
<comment type="catalytic activity">
    <reaction evidence="8">
        <text>L-threonyl-[protein] + ATP = O-phospho-L-threonyl-[protein] + ADP + H(+)</text>
        <dbReference type="Rhea" id="RHEA:46608"/>
        <dbReference type="Rhea" id="RHEA-COMP:11060"/>
        <dbReference type="Rhea" id="RHEA-COMP:11605"/>
        <dbReference type="ChEBI" id="CHEBI:15378"/>
        <dbReference type="ChEBI" id="CHEBI:30013"/>
        <dbReference type="ChEBI" id="CHEBI:30616"/>
        <dbReference type="ChEBI" id="CHEBI:61977"/>
        <dbReference type="ChEBI" id="CHEBI:456216"/>
        <dbReference type="EC" id="2.7.12.2"/>
    </reaction>
</comment>
<evidence type="ECO:0000313" key="13">
    <source>
        <dbReference type="EMBL" id="OQR82905.1"/>
    </source>
</evidence>
<dbReference type="STRING" id="1202772.A0A1V9YAZ3"/>
<dbReference type="InterPro" id="IPR017441">
    <property type="entry name" value="Protein_kinase_ATP_BS"/>
</dbReference>
<dbReference type="InterPro" id="IPR000719">
    <property type="entry name" value="Prot_kinase_dom"/>
</dbReference>
<keyword evidence="14" id="KW-1185">Reference proteome</keyword>
<dbReference type="OrthoDB" id="10252354at2759"/>
<comment type="similarity">
    <text evidence="5">Belongs to the protein kinase superfamily. STE Ser/Thr protein kinase family. MAP kinase kinase subfamily.</text>
</comment>
<dbReference type="GO" id="GO:0004674">
    <property type="term" value="F:protein serine/threonine kinase activity"/>
    <property type="evidence" value="ECO:0007669"/>
    <property type="project" value="UniProtKB-KW"/>
</dbReference>
<dbReference type="PROSITE" id="PS50011">
    <property type="entry name" value="PROTEIN_KINASE_DOM"/>
    <property type="match status" value="1"/>
</dbReference>
<protein>
    <recommendedName>
        <fullName evidence="6">mitogen-activated protein kinase kinase</fullName>
        <ecNumber evidence="6">2.7.12.2</ecNumber>
    </recommendedName>
</protein>
<keyword evidence="4 10" id="KW-0067">ATP-binding</keyword>
<dbReference type="PANTHER" id="PTHR48013:SF9">
    <property type="entry name" value="DUAL SPECIFICITY MITOGEN-ACTIVATED PROTEIN KINASE KINASE 5"/>
    <property type="match status" value="1"/>
</dbReference>
<keyword evidence="13" id="KW-0723">Serine/threonine-protein kinase</keyword>
<proteinExistence type="inferred from homology"/>
<organism evidence="13 14">
    <name type="scientific">Achlya hypogyna</name>
    <name type="common">Oomycete</name>
    <name type="synonym">Protoachlya hypogyna</name>
    <dbReference type="NCBI Taxonomy" id="1202772"/>
    <lineage>
        <taxon>Eukaryota</taxon>
        <taxon>Sar</taxon>
        <taxon>Stramenopiles</taxon>
        <taxon>Oomycota</taxon>
        <taxon>Saprolegniomycetes</taxon>
        <taxon>Saprolegniales</taxon>
        <taxon>Achlyaceae</taxon>
        <taxon>Achlya</taxon>
    </lineage>
</organism>
<evidence type="ECO:0000256" key="8">
    <source>
        <dbReference type="ARBA" id="ARBA00049299"/>
    </source>
</evidence>
<feature type="compositionally biased region" description="Pro residues" evidence="11">
    <location>
        <begin position="98"/>
        <end position="113"/>
    </location>
</feature>
<evidence type="ECO:0000256" key="11">
    <source>
        <dbReference type="SAM" id="MobiDB-lite"/>
    </source>
</evidence>
<feature type="domain" description="Protein kinase" evidence="12">
    <location>
        <begin position="318"/>
        <end position="586"/>
    </location>
</feature>
<dbReference type="Gene3D" id="3.30.200.20">
    <property type="entry name" value="Phosphorylase Kinase, domain 1"/>
    <property type="match status" value="1"/>
</dbReference>
<sequence length="696" mass="77036">MSCSAKDSYSDDEFEPTEAKKLHRTAKFLEPTAPLVRATSEKKTSPKHRHLDKDAEGCKLPKPTDGSPPRAHPPALAMPKPKQCFVSQAFPQVQTRPQSPPGSPSKKLPPPPEKYNALHGGPIDPSSRLFVPGKSEPKTTLLPKTDKANAKASSSFAAPSAKTTDAAPHRVKSVQSLAHEIRRIRSRTRNTDDDAGSSDEDSKPDKPVPPPTQSPPRRSVGAGRPNFSLQLDAPPKRVLQLDLGAPKDEAKAAKKRGGRDAFNLELELDESTLEKSYDLSASGTFDAVTFQIKQTGIAHHLSPTPDGPTTPRHMKKQLVKLGVLGKGASGVVHKALHVPSLLLVAVKVIPVFENEKRHQLIAEVKTLYNNMSSLTDESDRRKVACPEIVCLYDAFMNPNEGNVSIVVEYMDGGSLQDIVDTGGCTSESVLANISFRVLKGLRFLHEHHQLHRDIKPSNLLINHFGDVKVSDFGIAKEMENSVAKATTFVGTLTYMSPERIASEAYSYKSDVWSFGLSIMTCALGHYPYVTKGGYWELLHSIRNEPPPNLPASADFSAEFRDFLAKCLAKDQNERWSVKQLLEHNFLRECRCEFGALPTARAKDDEDDADESSVELDTILTKLMDHYLKTARDLVLDHAYSYDDIIAWLKLLPAMQNSKLNRFADQVGCSRRTAYSKFEHAMNLLLERIKEAHFDDE</sequence>
<dbReference type="AlphaFoldDB" id="A0A1V9YAZ3"/>
<evidence type="ECO:0000313" key="14">
    <source>
        <dbReference type="Proteomes" id="UP000243579"/>
    </source>
</evidence>
<dbReference type="SMART" id="SM00220">
    <property type="entry name" value="S_TKc"/>
    <property type="match status" value="1"/>
</dbReference>
<reference evidence="13 14" key="1">
    <citation type="journal article" date="2014" name="Genome Biol. Evol.">
        <title>The secreted proteins of Achlya hypogyna and Thraustotheca clavata identify the ancestral oomycete secretome and reveal gene acquisitions by horizontal gene transfer.</title>
        <authorList>
            <person name="Misner I."/>
            <person name="Blouin N."/>
            <person name="Leonard G."/>
            <person name="Richards T.A."/>
            <person name="Lane C.E."/>
        </authorList>
    </citation>
    <scope>NUCLEOTIDE SEQUENCE [LARGE SCALE GENOMIC DNA]</scope>
    <source>
        <strain evidence="13 14">ATCC 48635</strain>
    </source>
</reference>
<comment type="catalytic activity">
    <reaction evidence="9">
        <text>L-tyrosyl-[protein] + ATP = O-phospho-L-tyrosyl-[protein] + ADP + H(+)</text>
        <dbReference type="Rhea" id="RHEA:10596"/>
        <dbReference type="Rhea" id="RHEA-COMP:10136"/>
        <dbReference type="Rhea" id="RHEA-COMP:20101"/>
        <dbReference type="ChEBI" id="CHEBI:15378"/>
        <dbReference type="ChEBI" id="CHEBI:30616"/>
        <dbReference type="ChEBI" id="CHEBI:46858"/>
        <dbReference type="ChEBI" id="CHEBI:61978"/>
        <dbReference type="ChEBI" id="CHEBI:456216"/>
        <dbReference type="EC" id="2.7.12.2"/>
    </reaction>
</comment>
<feature type="region of interest" description="Disordered" evidence="11">
    <location>
        <begin position="1"/>
        <end position="235"/>
    </location>
</feature>
<name>A0A1V9YAZ3_ACHHY</name>
<evidence type="ECO:0000256" key="5">
    <source>
        <dbReference type="ARBA" id="ARBA00038035"/>
    </source>
</evidence>
<dbReference type="SUPFAM" id="SSF56112">
    <property type="entry name" value="Protein kinase-like (PK-like)"/>
    <property type="match status" value="1"/>
</dbReference>
<evidence type="ECO:0000256" key="4">
    <source>
        <dbReference type="ARBA" id="ARBA00022840"/>
    </source>
</evidence>
<feature type="compositionally biased region" description="Polar residues" evidence="11">
    <location>
        <begin position="85"/>
        <end position="96"/>
    </location>
</feature>
<dbReference type="GO" id="GO:0005524">
    <property type="term" value="F:ATP binding"/>
    <property type="evidence" value="ECO:0007669"/>
    <property type="project" value="UniProtKB-UniRule"/>
</dbReference>
<accession>A0A1V9YAZ3</accession>
<dbReference type="CDD" id="cd06623">
    <property type="entry name" value="PKc_MAPKK_plant_like"/>
    <property type="match status" value="1"/>
</dbReference>
<gene>
    <name evidence="13" type="ORF">ACHHYP_15344</name>
</gene>
<dbReference type="GO" id="GO:0004708">
    <property type="term" value="F:MAP kinase kinase activity"/>
    <property type="evidence" value="ECO:0007669"/>
    <property type="project" value="UniProtKB-EC"/>
</dbReference>
<dbReference type="PROSITE" id="PS00107">
    <property type="entry name" value="PROTEIN_KINASE_ATP"/>
    <property type="match status" value="1"/>
</dbReference>
<comment type="catalytic activity">
    <reaction evidence="7">
        <text>L-seryl-[protein] + ATP = O-phospho-L-seryl-[protein] + ADP + H(+)</text>
        <dbReference type="Rhea" id="RHEA:17989"/>
        <dbReference type="Rhea" id="RHEA-COMP:9863"/>
        <dbReference type="Rhea" id="RHEA-COMP:11604"/>
        <dbReference type="ChEBI" id="CHEBI:15378"/>
        <dbReference type="ChEBI" id="CHEBI:29999"/>
        <dbReference type="ChEBI" id="CHEBI:30616"/>
        <dbReference type="ChEBI" id="CHEBI:83421"/>
        <dbReference type="ChEBI" id="CHEBI:456216"/>
        <dbReference type="EC" id="2.7.12.2"/>
    </reaction>
</comment>
<dbReference type="EC" id="2.7.12.2" evidence="6"/>
<dbReference type="Gene3D" id="1.10.510.10">
    <property type="entry name" value="Transferase(Phosphotransferase) domain 1"/>
    <property type="match status" value="1"/>
</dbReference>
<evidence type="ECO:0000256" key="3">
    <source>
        <dbReference type="ARBA" id="ARBA00022777"/>
    </source>
</evidence>
<dbReference type="Proteomes" id="UP000243579">
    <property type="component" value="Unassembled WGS sequence"/>
</dbReference>
<comment type="caution">
    <text evidence="13">The sequence shown here is derived from an EMBL/GenBank/DDBJ whole genome shotgun (WGS) entry which is preliminary data.</text>
</comment>
<evidence type="ECO:0000256" key="10">
    <source>
        <dbReference type="PROSITE-ProRule" id="PRU10141"/>
    </source>
</evidence>
<dbReference type="EMBL" id="JNBR01002409">
    <property type="protein sequence ID" value="OQR82905.1"/>
    <property type="molecule type" value="Genomic_DNA"/>
</dbReference>
<evidence type="ECO:0000256" key="1">
    <source>
        <dbReference type="ARBA" id="ARBA00022679"/>
    </source>
</evidence>
<dbReference type="PANTHER" id="PTHR48013">
    <property type="entry name" value="DUAL SPECIFICITY MITOGEN-ACTIVATED PROTEIN KINASE KINASE 5-RELATED"/>
    <property type="match status" value="1"/>
</dbReference>
<keyword evidence="2 10" id="KW-0547">Nucleotide-binding</keyword>
<keyword evidence="1" id="KW-0808">Transferase</keyword>
<evidence type="ECO:0000256" key="7">
    <source>
        <dbReference type="ARBA" id="ARBA00049014"/>
    </source>
</evidence>
<keyword evidence="3 13" id="KW-0418">Kinase</keyword>
<evidence type="ECO:0000259" key="12">
    <source>
        <dbReference type="PROSITE" id="PS50011"/>
    </source>
</evidence>
<evidence type="ECO:0000256" key="2">
    <source>
        <dbReference type="ARBA" id="ARBA00022741"/>
    </source>
</evidence>
<evidence type="ECO:0000256" key="9">
    <source>
        <dbReference type="ARBA" id="ARBA00051693"/>
    </source>
</evidence>
<feature type="compositionally biased region" description="Low complexity" evidence="11">
    <location>
        <begin position="150"/>
        <end position="162"/>
    </location>
</feature>
<evidence type="ECO:0000256" key="6">
    <source>
        <dbReference type="ARBA" id="ARBA00038999"/>
    </source>
</evidence>
<dbReference type="Pfam" id="PF00069">
    <property type="entry name" value="Pkinase"/>
    <property type="match status" value="1"/>
</dbReference>
<dbReference type="InterPro" id="IPR011009">
    <property type="entry name" value="Kinase-like_dom_sf"/>
</dbReference>